<evidence type="ECO:0000256" key="2">
    <source>
        <dbReference type="RuleBase" id="RU361173"/>
    </source>
</evidence>
<gene>
    <name evidence="5" type="ORF">E7102_07585</name>
</gene>
<feature type="chain" id="PRO_5037296413" evidence="3">
    <location>
        <begin position="30"/>
        <end position="361"/>
    </location>
</feature>
<dbReference type="SUPFAM" id="SSF51126">
    <property type="entry name" value="Pectin lyase-like"/>
    <property type="match status" value="1"/>
</dbReference>
<keyword evidence="2" id="KW-0624">Polysaccharide degradation</keyword>
<dbReference type="InterPro" id="IPR012334">
    <property type="entry name" value="Pectin_lyas_fold"/>
</dbReference>
<dbReference type="GO" id="GO:0000272">
    <property type="term" value="P:polysaccharide catabolic process"/>
    <property type="evidence" value="ECO:0007669"/>
    <property type="project" value="UniProtKB-KW"/>
</dbReference>
<feature type="signal peptide" evidence="3">
    <location>
        <begin position="1"/>
        <end position="29"/>
    </location>
</feature>
<dbReference type="PROSITE" id="PS51257">
    <property type="entry name" value="PROKAR_LIPOPROTEIN"/>
    <property type="match status" value="1"/>
</dbReference>
<comment type="caution">
    <text evidence="5">The sequence shown here is derived from an EMBL/GenBank/DDBJ whole genome shotgun (WGS) entry which is preliminary data.</text>
</comment>
<dbReference type="GO" id="GO:0005576">
    <property type="term" value="C:extracellular region"/>
    <property type="evidence" value="ECO:0007669"/>
    <property type="project" value="UniProtKB-SubCell"/>
</dbReference>
<dbReference type="PANTHER" id="PTHR31683">
    <property type="entry name" value="PECTATE LYASE 18-RELATED"/>
    <property type="match status" value="1"/>
</dbReference>
<dbReference type="InterPro" id="IPR002022">
    <property type="entry name" value="Pec_lyase"/>
</dbReference>
<dbReference type="SMART" id="SM00656">
    <property type="entry name" value="Amb_all"/>
    <property type="match status" value="1"/>
</dbReference>
<dbReference type="PANTHER" id="PTHR31683:SF18">
    <property type="entry name" value="PECTATE LYASE 21-RELATED"/>
    <property type="match status" value="1"/>
</dbReference>
<evidence type="ECO:0000259" key="4">
    <source>
        <dbReference type="SMART" id="SM00656"/>
    </source>
</evidence>
<evidence type="ECO:0000313" key="6">
    <source>
        <dbReference type="Proteomes" id="UP000763088"/>
    </source>
</evidence>
<dbReference type="Gene3D" id="2.160.20.10">
    <property type="entry name" value="Single-stranded right-handed beta-helix, Pectin lyase-like"/>
    <property type="match status" value="1"/>
</dbReference>
<dbReference type="InterPro" id="IPR045032">
    <property type="entry name" value="PEL"/>
</dbReference>
<comment type="similarity">
    <text evidence="2">Belongs to the polysaccharide lyase 1 family.</text>
</comment>
<protein>
    <submittedName>
        <fullName evidence="5">Chromophore lyase</fullName>
    </submittedName>
</protein>
<accession>A0A928GIT4</accession>
<feature type="domain" description="Pectate lyase" evidence="4">
    <location>
        <begin position="62"/>
        <end position="296"/>
    </location>
</feature>
<keyword evidence="3" id="KW-0732">Signal</keyword>
<evidence type="ECO:0000313" key="5">
    <source>
        <dbReference type="EMBL" id="MBE6266313.1"/>
    </source>
</evidence>
<dbReference type="GO" id="GO:0030570">
    <property type="term" value="F:pectate lyase activity"/>
    <property type="evidence" value="ECO:0007669"/>
    <property type="project" value="InterPro"/>
</dbReference>
<dbReference type="Proteomes" id="UP000763088">
    <property type="component" value="Unassembled WGS sequence"/>
</dbReference>
<dbReference type="Pfam" id="PF00544">
    <property type="entry name" value="Pectate_lyase_4"/>
    <property type="match status" value="1"/>
</dbReference>
<dbReference type="InterPro" id="IPR011050">
    <property type="entry name" value="Pectin_lyase_fold/virulence"/>
</dbReference>
<evidence type="ECO:0000256" key="1">
    <source>
        <dbReference type="ARBA" id="ARBA00023239"/>
    </source>
</evidence>
<organism evidence="5 6">
    <name type="scientific">Xylanibacter ruminicola</name>
    <name type="common">Prevotella ruminicola</name>
    <dbReference type="NCBI Taxonomy" id="839"/>
    <lineage>
        <taxon>Bacteria</taxon>
        <taxon>Pseudomonadati</taxon>
        <taxon>Bacteroidota</taxon>
        <taxon>Bacteroidia</taxon>
        <taxon>Bacteroidales</taxon>
        <taxon>Prevotellaceae</taxon>
        <taxon>Xylanibacter</taxon>
    </lineage>
</organism>
<comment type="subcellular location">
    <subcellularLocation>
        <location evidence="2">Secreted</location>
    </subcellularLocation>
</comment>
<keyword evidence="2" id="KW-0964">Secreted</keyword>
<reference evidence="5" key="1">
    <citation type="submission" date="2019-04" db="EMBL/GenBank/DDBJ databases">
        <title>Evolution of Biomass-Degrading Anaerobic Consortia Revealed by Metagenomics.</title>
        <authorList>
            <person name="Peng X."/>
        </authorList>
    </citation>
    <scope>NUCLEOTIDE SEQUENCE</scope>
    <source>
        <strain evidence="5">SIG141</strain>
    </source>
</reference>
<keyword evidence="1 2" id="KW-0456">Lyase</keyword>
<name>A0A928GIT4_XYLRU</name>
<evidence type="ECO:0000256" key="3">
    <source>
        <dbReference type="SAM" id="SignalP"/>
    </source>
</evidence>
<dbReference type="AlphaFoldDB" id="A0A928GIT4"/>
<proteinExistence type="inferred from homology"/>
<dbReference type="EMBL" id="SUYD01000008">
    <property type="protein sequence ID" value="MBE6266313.1"/>
    <property type="molecule type" value="Genomic_DNA"/>
</dbReference>
<keyword evidence="2" id="KW-0119">Carbohydrate metabolism</keyword>
<sequence>MRMFINHNHQHYNLLFAGILLAVSFSLSSCSNDDNPTGPPALPSTYDSLKPIGFGENTTGGNGQNTILVTTADQLAAAVSGNDPATVYVEGSITLDKTILVGSNKTILGLSGATISNLNRNENAGIFLLNGSRNVIIRNLTLCGPGAYDIDANYSDNISLVGAKNVWVDHCDIQDGIDGNLDIVEGSDSICVSWTRFRYLIKPSGGGTGGNNDHRNCNLIGGSNNTADIDGGHLNCTFICCWWGDGCNERCPRVRFGKVHVVNCLYDGNDYNYCIGYGVYSNIYVEKCAFTSEKAKQNALKDWHGDKDFNIKIVDCLGIEDVELSQGDRGQFVPSYNYDAFDSNQVESVLKAPRNGAGATM</sequence>